<reference evidence="1 2" key="1">
    <citation type="submission" date="2016-10" db="EMBL/GenBank/DDBJ databases">
        <authorList>
            <person name="de Groot N.N."/>
        </authorList>
    </citation>
    <scope>NUCLEOTIDE SEQUENCE [LARGE SCALE GENOMIC DNA]</scope>
    <source>
        <strain evidence="2">E92,LMG 26720,CCM 7988</strain>
    </source>
</reference>
<dbReference type="STRING" id="1079859.SAMN04515674_102146"/>
<proteinExistence type="predicted"/>
<gene>
    <name evidence="1" type="ORF">SAMN04515674_102146</name>
</gene>
<dbReference type="Proteomes" id="UP000199306">
    <property type="component" value="Unassembled WGS sequence"/>
</dbReference>
<evidence type="ECO:0000313" key="1">
    <source>
        <dbReference type="EMBL" id="SFP26003.1"/>
    </source>
</evidence>
<accession>A0A1I5NW62</accession>
<evidence type="ECO:0008006" key="3">
    <source>
        <dbReference type="Google" id="ProtNLM"/>
    </source>
</evidence>
<dbReference type="RefSeq" id="WP_092012462.1">
    <property type="nucleotide sequence ID" value="NZ_FOXH01000002.1"/>
</dbReference>
<evidence type="ECO:0000313" key="2">
    <source>
        <dbReference type="Proteomes" id="UP000199306"/>
    </source>
</evidence>
<dbReference type="EMBL" id="FOXH01000002">
    <property type="protein sequence ID" value="SFP26003.1"/>
    <property type="molecule type" value="Genomic_DNA"/>
</dbReference>
<sequence>MNWGKAVILIFLSFATFIGVMAYKMMHTNIDLVGEDYYQKEIDYQRQIERLKSTNALTSRPEFNYSSENQSIVLKLPSAVSSGNALFFRPDNKKDDVNINLKSQSETTIRLSTKLLKKGHWKLKVIWTDNTKEYFVENSFVK</sequence>
<dbReference type="OrthoDB" id="1493774at2"/>
<dbReference type="InterPro" id="IPR008620">
    <property type="entry name" value="FixH"/>
</dbReference>
<keyword evidence="2" id="KW-1185">Reference proteome</keyword>
<dbReference type="Pfam" id="PF05751">
    <property type="entry name" value="FixH"/>
    <property type="match status" value="1"/>
</dbReference>
<dbReference type="AlphaFoldDB" id="A0A1I5NW62"/>
<name>A0A1I5NW62_9BACT</name>
<organism evidence="1 2">
    <name type="scientific">Pseudarcicella hirudinis</name>
    <dbReference type="NCBI Taxonomy" id="1079859"/>
    <lineage>
        <taxon>Bacteria</taxon>
        <taxon>Pseudomonadati</taxon>
        <taxon>Bacteroidota</taxon>
        <taxon>Cytophagia</taxon>
        <taxon>Cytophagales</taxon>
        <taxon>Flectobacillaceae</taxon>
        <taxon>Pseudarcicella</taxon>
    </lineage>
</organism>
<protein>
    <recommendedName>
        <fullName evidence="3">FixH protein</fullName>
    </recommendedName>
</protein>